<keyword evidence="5 12" id="KW-0479">Metal-binding</keyword>
<comment type="subcellular location">
    <subcellularLocation>
        <location evidence="1 13">Secreted</location>
    </subcellularLocation>
</comment>
<organism evidence="15 16">
    <name type="scientific">Rhizoctonia solani</name>
    <dbReference type="NCBI Taxonomy" id="456999"/>
    <lineage>
        <taxon>Eukaryota</taxon>
        <taxon>Fungi</taxon>
        <taxon>Dikarya</taxon>
        <taxon>Basidiomycota</taxon>
        <taxon>Agaricomycotina</taxon>
        <taxon>Agaricomycetes</taxon>
        <taxon>Cantharellales</taxon>
        <taxon>Ceratobasidiaceae</taxon>
        <taxon>Rhizoctonia</taxon>
    </lineage>
</organism>
<keyword evidence="8 12" id="KW-0862">Zinc</keyword>
<feature type="domain" description="FTP" evidence="14">
    <location>
        <begin position="99"/>
        <end position="139"/>
    </location>
</feature>
<dbReference type="InterPro" id="IPR011096">
    <property type="entry name" value="FTP_domain"/>
</dbReference>
<dbReference type="Gene3D" id="1.10.390.10">
    <property type="entry name" value="Neutral Protease Domain 2"/>
    <property type="match status" value="1"/>
</dbReference>
<evidence type="ECO:0000259" key="14">
    <source>
        <dbReference type="Pfam" id="PF07504"/>
    </source>
</evidence>
<dbReference type="Proteomes" id="UP000663850">
    <property type="component" value="Unassembled WGS sequence"/>
</dbReference>
<dbReference type="InterPro" id="IPR027268">
    <property type="entry name" value="Peptidase_M4/M1_CTD_sf"/>
</dbReference>
<evidence type="ECO:0000256" key="8">
    <source>
        <dbReference type="ARBA" id="ARBA00022833"/>
    </source>
</evidence>
<dbReference type="GO" id="GO:0006508">
    <property type="term" value="P:proteolysis"/>
    <property type="evidence" value="ECO:0007669"/>
    <property type="project" value="UniProtKB-KW"/>
</dbReference>
<evidence type="ECO:0000313" key="16">
    <source>
        <dbReference type="Proteomes" id="UP000663850"/>
    </source>
</evidence>
<dbReference type="PANTHER" id="PTHR33478">
    <property type="entry name" value="EXTRACELLULAR METALLOPROTEINASE MEP"/>
    <property type="match status" value="1"/>
</dbReference>
<feature type="binding site" evidence="12">
    <location>
        <position position="223"/>
    </location>
    <ligand>
        <name>Zn(2+)</name>
        <dbReference type="ChEBI" id="CHEBI:29105"/>
        <note>catalytic</note>
    </ligand>
</feature>
<feature type="chain" id="PRO_5034527400" description="Extracellular metalloproteinase" evidence="13">
    <location>
        <begin position="21"/>
        <end position="584"/>
    </location>
</feature>
<evidence type="ECO:0000256" key="2">
    <source>
        <dbReference type="ARBA" id="ARBA00006006"/>
    </source>
</evidence>
<dbReference type="GO" id="GO:0005615">
    <property type="term" value="C:extracellular space"/>
    <property type="evidence" value="ECO:0007669"/>
    <property type="project" value="InterPro"/>
</dbReference>
<evidence type="ECO:0000256" key="12">
    <source>
        <dbReference type="PIRSR" id="PIRSR601842-2"/>
    </source>
</evidence>
<protein>
    <recommendedName>
        <fullName evidence="13">Extracellular metalloproteinase</fullName>
        <ecNumber evidence="13">3.4.24.-</ecNumber>
    </recommendedName>
    <alternativeName>
        <fullName evidence="13">Fungalysin</fullName>
    </alternativeName>
</protein>
<evidence type="ECO:0000256" key="4">
    <source>
        <dbReference type="ARBA" id="ARBA00022670"/>
    </source>
</evidence>
<feature type="signal peptide" evidence="13">
    <location>
        <begin position="1"/>
        <end position="20"/>
    </location>
</feature>
<dbReference type="PRINTS" id="PR00999">
    <property type="entry name" value="FUNGALYSIN"/>
</dbReference>
<evidence type="ECO:0000256" key="3">
    <source>
        <dbReference type="ARBA" id="ARBA00022525"/>
    </source>
</evidence>
<comment type="similarity">
    <text evidence="2 13">Belongs to the peptidase M36 family.</text>
</comment>
<evidence type="ECO:0000256" key="5">
    <source>
        <dbReference type="ARBA" id="ARBA00022723"/>
    </source>
</evidence>
<dbReference type="EMBL" id="CAJMWZ010001843">
    <property type="protein sequence ID" value="CAE6443535.1"/>
    <property type="molecule type" value="Genomic_DNA"/>
</dbReference>
<keyword evidence="9 13" id="KW-0482">Metalloprotease</keyword>
<keyword evidence="10 13" id="KW-0865">Zymogen</keyword>
<evidence type="ECO:0000256" key="1">
    <source>
        <dbReference type="ARBA" id="ARBA00004613"/>
    </source>
</evidence>
<comment type="cofactor">
    <cofactor evidence="12">
        <name>Zn(2+)</name>
        <dbReference type="ChEBI" id="CHEBI:29105"/>
    </cofactor>
    <text evidence="12">Binds 1 zinc ion per subunit.</text>
</comment>
<dbReference type="Gene3D" id="3.10.450.40">
    <property type="match status" value="1"/>
</dbReference>
<dbReference type="GO" id="GO:0004222">
    <property type="term" value="F:metalloendopeptidase activity"/>
    <property type="evidence" value="ECO:0007669"/>
    <property type="project" value="InterPro"/>
</dbReference>
<evidence type="ECO:0000256" key="6">
    <source>
        <dbReference type="ARBA" id="ARBA00022729"/>
    </source>
</evidence>
<dbReference type="SUPFAM" id="SSF55486">
    <property type="entry name" value="Metalloproteases ('zincins'), catalytic domain"/>
    <property type="match status" value="1"/>
</dbReference>
<keyword evidence="3 13" id="KW-0964">Secreted</keyword>
<comment type="caution">
    <text evidence="15">The sequence shown here is derived from an EMBL/GenBank/DDBJ whole genome shotgun (WGS) entry which is preliminary data.</text>
</comment>
<gene>
    <name evidence="15" type="ORF">RDB_LOCUS32957</name>
</gene>
<feature type="binding site" evidence="12">
    <location>
        <position position="421"/>
    </location>
    <ligand>
        <name>Zn(2+)</name>
        <dbReference type="ChEBI" id="CHEBI:29105"/>
        <note>catalytic</note>
    </ligand>
</feature>
<reference evidence="15" key="1">
    <citation type="submission" date="2021-01" db="EMBL/GenBank/DDBJ databases">
        <authorList>
            <person name="Kaushik A."/>
        </authorList>
    </citation>
    <scope>NUCLEOTIDE SEQUENCE</scope>
    <source>
        <strain evidence="15">Type strain: AG8-Rh-89/</strain>
    </source>
</reference>
<keyword evidence="6 13" id="KW-0732">Signal</keyword>
<name>A0A8H3GCI8_9AGAM</name>
<dbReference type="GO" id="GO:0008270">
    <property type="term" value="F:zinc ion binding"/>
    <property type="evidence" value="ECO:0007669"/>
    <property type="project" value="InterPro"/>
</dbReference>
<evidence type="ECO:0000256" key="11">
    <source>
        <dbReference type="PIRSR" id="PIRSR601842-1"/>
    </source>
</evidence>
<evidence type="ECO:0000256" key="7">
    <source>
        <dbReference type="ARBA" id="ARBA00022801"/>
    </source>
</evidence>
<dbReference type="Pfam" id="PF07504">
    <property type="entry name" value="FTP"/>
    <property type="match status" value="1"/>
</dbReference>
<feature type="binding site" evidence="12">
    <location>
        <position position="392"/>
    </location>
    <ligand>
        <name>Zn(2+)</name>
        <dbReference type="ChEBI" id="CHEBI:29105"/>
        <note>catalytic</note>
    </ligand>
</feature>
<dbReference type="InterPro" id="IPR050371">
    <property type="entry name" value="Fungal_virulence_M36"/>
</dbReference>
<dbReference type="PANTHER" id="PTHR33478:SF1">
    <property type="entry name" value="EXTRACELLULAR METALLOPROTEINASE MEP"/>
    <property type="match status" value="1"/>
</dbReference>
<proteinExistence type="inferred from homology"/>
<dbReference type="EC" id="3.4.24.-" evidence="13"/>
<feature type="binding site" evidence="12">
    <location>
        <position position="396"/>
    </location>
    <ligand>
        <name>Zn(2+)</name>
        <dbReference type="ChEBI" id="CHEBI:29105"/>
        <note>catalytic</note>
    </ligand>
</feature>
<dbReference type="Gene3D" id="3.10.170.10">
    <property type="match status" value="1"/>
</dbReference>
<feature type="active site" evidence="11">
    <location>
        <position position="393"/>
    </location>
</feature>
<dbReference type="AlphaFoldDB" id="A0A8H3GCI8"/>
<evidence type="ECO:0000256" key="10">
    <source>
        <dbReference type="ARBA" id="ARBA00023145"/>
    </source>
</evidence>
<keyword evidence="7 13" id="KW-0378">Hydrolase</keyword>
<sequence length="584" mass="63457">MIPLPKLITIALLIASGTIAAPWSSGQSSTTHYTRALGPKQVKVRSYHPETTFKTYGITGIDHPLSKRGIHASSSDAAKSFLVSETGTHSDEVAHRTGYTSNGISNEYFHQRLNGIRVANAVANVAIKGNKVISYGANFVKPRSVRSAVAQISQEDAIQRAESVTGVKYNSYPLVLEYFIKDTGDAVPAYSVEVQNEETHEWYSVHVDAGNGEVVNVVDFVHHLTSYRVTPFTSQDPTDAGFIVATDPFDKTASPNGWHQYGTTTTTSTSGNNVLSYAGSTSGTTSQSSPTNIYDYIRNPNLTPSEGPNPDAARTNVFYIANMYRYGFTEKTWNYQQDNRGLGGLGNDRVEIEVQSNYPGLITVPADGRPAKIYLGTWSQGDGAFQNDITVHELMHGIVGRLTGGGTAKCFTTTEAHGLDEGWADAFPNLIQRTSAADRDFSIARWANGKNLRTYPYSTNKSVNPRMYGDAGTASDTLAIAELWAVLWHEITVSLIKERGFTSNLFDPRLTSGNTITLHLMIDGLIAQPCNPTFISARDAIIQADATRYNGANKCTLWKAFAKRGLGYGATTTKTSSEILPPGC</sequence>
<evidence type="ECO:0000256" key="13">
    <source>
        <dbReference type="RuleBase" id="RU364017"/>
    </source>
</evidence>
<evidence type="ECO:0000313" key="15">
    <source>
        <dbReference type="EMBL" id="CAE6443535.1"/>
    </source>
</evidence>
<dbReference type="InterPro" id="IPR001842">
    <property type="entry name" value="Peptidase_M36"/>
</dbReference>
<accession>A0A8H3GCI8</accession>
<keyword evidence="4 13" id="KW-0645">Protease</keyword>
<dbReference type="CDD" id="cd09596">
    <property type="entry name" value="M36"/>
    <property type="match status" value="1"/>
</dbReference>
<dbReference type="Pfam" id="PF02128">
    <property type="entry name" value="Peptidase_M36"/>
    <property type="match status" value="1"/>
</dbReference>
<evidence type="ECO:0000256" key="9">
    <source>
        <dbReference type="ARBA" id="ARBA00023049"/>
    </source>
</evidence>